<dbReference type="InterPro" id="IPR001789">
    <property type="entry name" value="Sig_transdc_resp-reg_receiver"/>
</dbReference>
<evidence type="ECO:0000256" key="2">
    <source>
        <dbReference type="ARBA" id="ARBA00023015"/>
    </source>
</evidence>
<dbReference type="AlphaFoldDB" id="A0A4U7JN33"/>
<dbReference type="InterPro" id="IPR020449">
    <property type="entry name" value="Tscrpt_reg_AraC-type_HTH"/>
</dbReference>
<dbReference type="Pfam" id="PF12833">
    <property type="entry name" value="HTH_18"/>
    <property type="match status" value="1"/>
</dbReference>
<feature type="modified residue" description="4-aspartylphosphate" evidence="6">
    <location>
        <position position="55"/>
    </location>
</feature>
<protein>
    <recommendedName>
        <fullName evidence="1">Stage 0 sporulation protein A homolog</fullName>
    </recommendedName>
</protein>
<evidence type="ECO:0000256" key="1">
    <source>
        <dbReference type="ARBA" id="ARBA00018672"/>
    </source>
</evidence>
<dbReference type="Gene3D" id="3.40.50.2300">
    <property type="match status" value="1"/>
</dbReference>
<dbReference type="GO" id="GO:0043565">
    <property type="term" value="F:sequence-specific DNA binding"/>
    <property type="evidence" value="ECO:0007669"/>
    <property type="project" value="InterPro"/>
</dbReference>
<dbReference type="SMART" id="SM00342">
    <property type="entry name" value="HTH_ARAC"/>
    <property type="match status" value="1"/>
</dbReference>
<sequence length="569" mass="66057">MYRLLIVDDEAIIVNGLYEIFSNMKNLDLDIYKAYSGEDAIHWLKRTRIDIVITDIMMPGINGMQLLDEIHRNWPQCRVIFLTGYDEFEYVYKAIQHNRVSYILKNEDIDKVVSAVENAIDDIRTEIKAEDLLNRAKEQVSIALELFQKDYFIHLINEDKSISVSKSVFEQLDIKMFHDKPVLLLLGQVNNISADFLYWDKIQYLYSVRIIISNYLSTKIKSTCVLDENYRLIIFAQPKEDSFTDEQNGENINALYERIVSFLKGTLEAVQNACMESLGASISFALSGQPCSWETVSKKYISLTQLLNYKIGTGIEMLLIDNEIKGDVGGSNSDIIGNNNIEILENVRQWKLDTIEMYLESGQMDKYFEVLSQLLEPLKLINSKNCNVAIEAYYKVSLSILSYINRYRLNEKITSMMDLSSLMKLDSRKTWKEEIDYIYQLSKVIFTLQSAEQEKRADNTITYIQKYVDEHLNEELSLVRLAEKVFLNPSYLSRLYKQVMGTNLSEYIDNARIKKAKEYLENANMKINEAAKLVGYESAASFSRFFKKVTGYSPQEYQDKLLSEKIRNY</sequence>
<dbReference type="PROSITE" id="PS01124">
    <property type="entry name" value="HTH_ARAC_FAMILY_2"/>
    <property type="match status" value="1"/>
</dbReference>
<dbReference type="PRINTS" id="PR00032">
    <property type="entry name" value="HTHARAC"/>
</dbReference>
<dbReference type="Gene3D" id="1.10.10.60">
    <property type="entry name" value="Homeodomain-like"/>
    <property type="match status" value="2"/>
</dbReference>
<dbReference type="SUPFAM" id="SSF52172">
    <property type="entry name" value="CheY-like"/>
    <property type="match status" value="1"/>
</dbReference>
<evidence type="ECO:0000313" key="8">
    <source>
        <dbReference type="Proteomes" id="UP000306409"/>
    </source>
</evidence>
<evidence type="ECO:0000256" key="4">
    <source>
        <dbReference type="ARBA" id="ARBA00023163"/>
    </source>
</evidence>
<dbReference type="CDD" id="cd17536">
    <property type="entry name" value="REC_YesN-like"/>
    <property type="match status" value="1"/>
</dbReference>
<organism evidence="7 8">
    <name type="scientific">Ruminiclostridium herbifermentans</name>
    <dbReference type="NCBI Taxonomy" id="2488810"/>
    <lineage>
        <taxon>Bacteria</taxon>
        <taxon>Bacillati</taxon>
        <taxon>Bacillota</taxon>
        <taxon>Clostridia</taxon>
        <taxon>Eubacteriales</taxon>
        <taxon>Oscillospiraceae</taxon>
        <taxon>Ruminiclostridium</taxon>
    </lineage>
</organism>
<keyword evidence="6" id="KW-0597">Phosphoprotein</keyword>
<evidence type="ECO:0000256" key="3">
    <source>
        <dbReference type="ARBA" id="ARBA00023125"/>
    </source>
</evidence>
<comment type="function">
    <text evidence="5">May play the central regulatory role in sporulation. It may be an element of the effector pathway responsible for the activation of sporulation genes in response to nutritional stress. Spo0A may act in concert with spo0H (a sigma factor) to control the expression of some genes that are critical to the sporulation process.</text>
</comment>
<name>A0A4U7JN33_9FIRM</name>
<dbReference type="PANTHER" id="PTHR43280:SF28">
    <property type="entry name" value="HTH-TYPE TRANSCRIPTIONAL ACTIVATOR RHAS"/>
    <property type="match status" value="1"/>
</dbReference>
<dbReference type="OrthoDB" id="1736396at2"/>
<dbReference type="PANTHER" id="PTHR43280">
    <property type="entry name" value="ARAC-FAMILY TRANSCRIPTIONAL REGULATOR"/>
    <property type="match status" value="1"/>
</dbReference>
<dbReference type="RefSeq" id="WP_137696245.1">
    <property type="nucleotide sequence ID" value="NZ_CP061336.1"/>
</dbReference>
<dbReference type="EMBL" id="CP061336">
    <property type="protein sequence ID" value="QNU68818.1"/>
    <property type="molecule type" value="Genomic_DNA"/>
</dbReference>
<evidence type="ECO:0000256" key="6">
    <source>
        <dbReference type="PROSITE-ProRule" id="PRU00169"/>
    </source>
</evidence>
<gene>
    <name evidence="7" type="ORF">EHE19_009070</name>
</gene>
<dbReference type="GO" id="GO:0000160">
    <property type="term" value="P:phosphorelay signal transduction system"/>
    <property type="evidence" value="ECO:0007669"/>
    <property type="project" value="InterPro"/>
</dbReference>
<proteinExistence type="predicted"/>
<accession>A0A4U7JN33</accession>
<evidence type="ECO:0000256" key="5">
    <source>
        <dbReference type="ARBA" id="ARBA00024867"/>
    </source>
</evidence>
<dbReference type="InterPro" id="IPR009057">
    <property type="entry name" value="Homeodomain-like_sf"/>
</dbReference>
<dbReference type="Pfam" id="PF00072">
    <property type="entry name" value="Response_reg"/>
    <property type="match status" value="1"/>
</dbReference>
<reference evidence="7 8" key="1">
    <citation type="submission" date="2020-09" db="EMBL/GenBank/DDBJ databases">
        <title>Characterization and genome sequencing of Ruminiclostridium sp. nov. MA18.</title>
        <authorList>
            <person name="Rettenmaier R."/>
            <person name="Kowollik M.-L."/>
            <person name="Liebl W."/>
            <person name="Zverlov V."/>
        </authorList>
    </citation>
    <scope>NUCLEOTIDE SEQUENCE [LARGE SCALE GENOMIC DNA]</scope>
    <source>
        <strain evidence="7 8">MA18</strain>
    </source>
</reference>
<dbReference type="SMART" id="SM00448">
    <property type="entry name" value="REC"/>
    <property type="match status" value="1"/>
</dbReference>
<dbReference type="KEGG" id="rher:EHE19_009070"/>
<dbReference type="SUPFAM" id="SSF46689">
    <property type="entry name" value="Homeodomain-like"/>
    <property type="match status" value="2"/>
</dbReference>
<keyword evidence="8" id="KW-1185">Reference proteome</keyword>
<keyword evidence="2" id="KW-0805">Transcription regulation</keyword>
<keyword evidence="3" id="KW-0238">DNA-binding</keyword>
<keyword evidence="4" id="KW-0804">Transcription</keyword>
<dbReference type="PROSITE" id="PS50110">
    <property type="entry name" value="RESPONSE_REGULATORY"/>
    <property type="match status" value="1"/>
</dbReference>
<dbReference type="GO" id="GO:0003700">
    <property type="term" value="F:DNA-binding transcription factor activity"/>
    <property type="evidence" value="ECO:0007669"/>
    <property type="project" value="InterPro"/>
</dbReference>
<dbReference type="Proteomes" id="UP000306409">
    <property type="component" value="Chromosome"/>
</dbReference>
<dbReference type="InterPro" id="IPR011006">
    <property type="entry name" value="CheY-like_superfamily"/>
</dbReference>
<dbReference type="InterPro" id="IPR018060">
    <property type="entry name" value="HTH_AraC"/>
</dbReference>
<evidence type="ECO:0000313" key="7">
    <source>
        <dbReference type="EMBL" id="QNU68818.1"/>
    </source>
</evidence>